<organism evidence="2">
    <name type="scientific">Melampsora larici-populina (strain 98AG31 / pathotype 3-4-7)</name>
    <name type="common">Poplar leaf rust fungus</name>
    <dbReference type="NCBI Taxonomy" id="747676"/>
    <lineage>
        <taxon>Eukaryota</taxon>
        <taxon>Fungi</taxon>
        <taxon>Dikarya</taxon>
        <taxon>Basidiomycota</taxon>
        <taxon>Pucciniomycotina</taxon>
        <taxon>Pucciniomycetes</taxon>
        <taxon>Pucciniales</taxon>
        <taxon>Melampsoraceae</taxon>
        <taxon>Melampsora</taxon>
    </lineage>
</organism>
<dbReference type="HOGENOM" id="CLU_2197520_0_0_1"/>
<name>F4RJZ5_MELLP</name>
<gene>
    <name evidence="1" type="ORF">MELLADRAFT_105984</name>
</gene>
<dbReference type="KEGG" id="mlr:MELLADRAFT_105984"/>
<dbReference type="VEuPathDB" id="FungiDB:MELLADRAFT_105984"/>
<keyword evidence="2" id="KW-1185">Reference proteome</keyword>
<proteinExistence type="predicted"/>
<evidence type="ECO:0000313" key="2">
    <source>
        <dbReference type="Proteomes" id="UP000001072"/>
    </source>
</evidence>
<accession>F4RJZ5</accession>
<dbReference type="GeneID" id="18922768"/>
<dbReference type="EMBL" id="GL883104">
    <property type="protein sequence ID" value="EGG07411.1"/>
    <property type="molecule type" value="Genomic_DNA"/>
</dbReference>
<dbReference type="RefSeq" id="XP_007409318.1">
    <property type="nucleotide sequence ID" value="XM_007409256.1"/>
</dbReference>
<dbReference type="Proteomes" id="UP000001072">
    <property type="component" value="Unassembled WGS sequence"/>
</dbReference>
<dbReference type="AlphaFoldDB" id="F4RJZ5"/>
<reference evidence="2" key="1">
    <citation type="journal article" date="2011" name="Proc. Natl. Acad. Sci. U.S.A.">
        <title>Obligate biotrophy features unraveled by the genomic analysis of rust fungi.</title>
        <authorList>
            <person name="Duplessis S."/>
            <person name="Cuomo C.A."/>
            <person name="Lin Y.-C."/>
            <person name="Aerts A."/>
            <person name="Tisserant E."/>
            <person name="Veneault-Fourrey C."/>
            <person name="Joly D.L."/>
            <person name="Hacquard S."/>
            <person name="Amselem J."/>
            <person name="Cantarel B.L."/>
            <person name="Chiu R."/>
            <person name="Coutinho P.M."/>
            <person name="Feau N."/>
            <person name="Field M."/>
            <person name="Frey P."/>
            <person name="Gelhaye E."/>
            <person name="Goldberg J."/>
            <person name="Grabherr M.G."/>
            <person name="Kodira C.D."/>
            <person name="Kohler A."/>
            <person name="Kuees U."/>
            <person name="Lindquist E.A."/>
            <person name="Lucas S.M."/>
            <person name="Mago R."/>
            <person name="Mauceli E."/>
            <person name="Morin E."/>
            <person name="Murat C."/>
            <person name="Pangilinan J.L."/>
            <person name="Park R."/>
            <person name="Pearson M."/>
            <person name="Quesneville H."/>
            <person name="Rouhier N."/>
            <person name="Sakthikumar S."/>
            <person name="Salamov A.A."/>
            <person name="Schmutz J."/>
            <person name="Selles B."/>
            <person name="Shapiro H."/>
            <person name="Tanguay P."/>
            <person name="Tuskan G.A."/>
            <person name="Henrissat B."/>
            <person name="Van de Peer Y."/>
            <person name="Rouze P."/>
            <person name="Ellis J.G."/>
            <person name="Dodds P.N."/>
            <person name="Schein J.E."/>
            <person name="Zhong S."/>
            <person name="Hamelin R.C."/>
            <person name="Grigoriev I.V."/>
            <person name="Szabo L.J."/>
            <person name="Martin F."/>
        </authorList>
    </citation>
    <scope>NUCLEOTIDE SEQUENCE [LARGE SCALE GENOMIC DNA]</scope>
    <source>
        <strain evidence="2">98AG31 / pathotype 3-4-7</strain>
    </source>
</reference>
<evidence type="ECO:0000313" key="1">
    <source>
        <dbReference type="EMBL" id="EGG07411.1"/>
    </source>
</evidence>
<protein>
    <submittedName>
        <fullName evidence="1">Uncharacterized protein</fullName>
    </submittedName>
</protein>
<sequence>MEYDTKDIHITILGCSTTDNLTLFIEVSRNLRTARTITKTGRDPLSRLEGNPQGLRTRKGPAIRTEIQGSEINLRTRFELKILHDIGQLEDQCSACGALRWRVKRRGG</sequence>
<dbReference type="InParanoid" id="F4RJZ5"/>